<dbReference type="PANTHER" id="PTHR46157">
    <property type="entry name" value="K(+) EFFLUX ANTIPORTER 3, CHLOROPLASTIC"/>
    <property type="match status" value="1"/>
</dbReference>
<dbReference type="GO" id="GO:0005886">
    <property type="term" value="C:plasma membrane"/>
    <property type="evidence" value="ECO:0007669"/>
    <property type="project" value="TreeGrafter"/>
</dbReference>
<evidence type="ECO:0000256" key="3">
    <source>
        <dbReference type="ARBA" id="ARBA00022449"/>
    </source>
</evidence>
<evidence type="ECO:0000256" key="4">
    <source>
        <dbReference type="ARBA" id="ARBA00022538"/>
    </source>
</evidence>
<feature type="transmembrane region" description="Helical" evidence="10">
    <location>
        <begin position="239"/>
        <end position="266"/>
    </location>
</feature>
<feature type="transmembrane region" description="Helical" evidence="10">
    <location>
        <begin position="370"/>
        <end position="396"/>
    </location>
</feature>
<evidence type="ECO:0000313" key="13">
    <source>
        <dbReference type="Proteomes" id="UP000001364"/>
    </source>
</evidence>
<feature type="transmembrane region" description="Helical" evidence="10">
    <location>
        <begin position="163"/>
        <end position="185"/>
    </location>
</feature>
<keyword evidence="5 10" id="KW-0812">Transmembrane</keyword>
<dbReference type="Gene3D" id="1.20.1530.20">
    <property type="match status" value="1"/>
</dbReference>
<evidence type="ECO:0000256" key="10">
    <source>
        <dbReference type="SAM" id="Phobius"/>
    </source>
</evidence>
<proteinExistence type="predicted"/>
<dbReference type="InterPro" id="IPR038770">
    <property type="entry name" value="Na+/solute_symporter_sf"/>
</dbReference>
<dbReference type="Gene3D" id="3.40.50.720">
    <property type="entry name" value="NAD(P)-binding Rossmann-like Domain"/>
    <property type="match status" value="1"/>
</dbReference>
<dbReference type="RefSeq" id="YP_002518984.1">
    <property type="nucleotide sequence ID" value="NC_011916.1"/>
</dbReference>
<organism evidence="12 13">
    <name type="scientific">Caulobacter vibrioides (strain NA1000 / CB15N)</name>
    <name type="common">Caulobacter crescentus</name>
    <dbReference type="NCBI Taxonomy" id="565050"/>
    <lineage>
        <taxon>Bacteria</taxon>
        <taxon>Pseudomonadati</taxon>
        <taxon>Pseudomonadota</taxon>
        <taxon>Alphaproteobacteria</taxon>
        <taxon>Caulobacterales</taxon>
        <taxon>Caulobacteraceae</taxon>
        <taxon>Caulobacter</taxon>
    </lineage>
</organism>
<dbReference type="InterPro" id="IPR036291">
    <property type="entry name" value="NAD(P)-bd_dom_sf"/>
</dbReference>
<dbReference type="InterPro" id="IPR006153">
    <property type="entry name" value="Cation/H_exchanger_TM"/>
</dbReference>
<evidence type="ECO:0000256" key="6">
    <source>
        <dbReference type="ARBA" id="ARBA00022958"/>
    </source>
</evidence>
<keyword evidence="13" id="KW-1185">Reference proteome</keyword>
<reference evidence="12 13" key="1">
    <citation type="journal article" date="2010" name="J. Bacteriol.">
        <title>The genetic basis of laboratory adaptation in Caulobacter crescentus.</title>
        <authorList>
            <person name="Marks M.E."/>
            <person name="Castro-Rojas C.M."/>
            <person name="Teiling C."/>
            <person name="Du L."/>
            <person name="Kapatral V."/>
            <person name="Walunas T.L."/>
            <person name="Crosson S."/>
        </authorList>
    </citation>
    <scope>NUCLEOTIDE SEQUENCE [LARGE SCALE GENOMIC DNA]</scope>
    <source>
        <strain evidence="13">NA1000 / CB15N</strain>
    </source>
</reference>
<keyword evidence="9 10" id="KW-0472">Membrane</keyword>
<dbReference type="OrthoDB" id="9781411at2"/>
<protein>
    <submittedName>
        <fullName evidence="12">Glutathione-regulated potassium-efflux system protein kefC</fullName>
    </submittedName>
</protein>
<sequence length="599" mass="63616">MAQEVSPESYKDLVLFLATAGIVAPIFKRLKINPILGYLLAGVILGPFGLGRFIPYAPWLDYFTVDNPDEIAQLAEFGVVFLLFMIGLELSWERLRLMRRWVFGLGAVQVIGCSLALGAGGMLLGLEPVVALTIGAALTLSSTAIAVPVLAERRRLHSEAGRATFSVLLFQDLAVAPILITLAILGRGNGSFQLQDLLALAPAALGLAVIVLVGRLALRPMLKSVAKAKSEEMFMAACLLVIIGAGMVAALSGLSMALGAFVAGVLLAETEYRHEVEVKIEPFKGLLLSLFFVSLGIRLDLSLLAAQPAAILGTALGLLVLKTAVVFGSGLLMGLNRRAAIEAALILAAGGEFAFVLLDNAMSAQVVPPAIGQAVLVSATLTMFLIPGLAALGGYLGRKNAPLPVSEAPPSTANEPDRLGPEPAGQVLVIGYGRVGRLVGDMLGRHDLPWIAVEREARLVEQGRRDGARIYYGDASRLELLERCGLATARAVVVTMDAFEVAEAVVVAARGARPDVPIVVRARDARHAARLYELGATDAVPETIEASLQLSEAVLVDIGVPMGLVIASIHERRDEYRKKLNRPDALGGRRRRLRDATLR</sequence>
<dbReference type="PATRIC" id="fig|565050.3.peg.3523"/>
<accession>A0A0H3CDT7</accession>
<evidence type="ECO:0000256" key="9">
    <source>
        <dbReference type="ARBA" id="ARBA00023136"/>
    </source>
</evidence>
<dbReference type="Proteomes" id="UP000001364">
    <property type="component" value="Chromosome"/>
</dbReference>
<dbReference type="Pfam" id="PF00999">
    <property type="entry name" value="Na_H_Exchanger"/>
    <property type="match status" value="1"/>
</dbReference>
<dbReference type="SMR" id="A0A0H3CDT7"/>
<keyword evidence="4" id="KW-0633">Potassium transport</keyword>
<dbReference type="GO" id="GO:0015297">
    <property type="term" value="F:antiporter activity"/>
    <property type="evidence" value="ECO:0007669"/>
    <property type="project" value="UniProtKB-KW"/>
</dbReference>
<feature type="transmembrane region" description="Helical" evidence="10">
    <location>
        <begin position="102"/>
        <end position="123"/>
    </location>
</feature>
<dbReference type="InterPro" id="IPR003148">
    <property type="entry name" value="RCK_N"/>
</dbReference>
<evidence type="ECO:0000256" key="5">
    <source>
        <dbReference type="ARBA" id="ARBA00022692"/>
    </source>
</evidence>
<feature type="transmembrane region" description="Helical" evidence="10">
    <location>
        <begin position="197"/>
        <end position="218"/>
    </location>
</feature>
<keyword evidence="6" id="KW-0630">Potassium</keyword>
<dbReference type="KEGG" id="ccs:CCNA_03611"/>
<comment type="subcellular location">
    <subcellularLocation>
        <location evidence="1">Endomembrane system</location>
        <topology evidence="1">Multi-pass membrane protein</topology>
    </subcellularLocation>
</comment>
<dbReference type="PANTHER" id="PTHR46157:SF4">
    <property type="entry name" value="K(+) EFFLUX ANTIPORTER 3, CHLOROPLASTIC"/>
    <property type="match status" value="1"/>
</dbReference>
<dbReference type="FunFam" id="3.40.50.720:FF:000036">
    <property type="entry name" value="Glutathione-regulated potassium-efflux system protein KefB"/>
    <property type="match status" value="1"/>
</dbReference>
<dbReference type="AlphaFoldDB" id="A0A0H3CDT7"/>
<evidence type="ECO:0000256" key="2">
    <source>
        <dbReference type="ARBA" id="ARBA00022448"/>
    </source>
</evidence>
<evidence type="ECO:0000256" key="8">
    <source>
        <dbReference type="ARBA" id="ARBA00023065"/>
    </source>
</evidence>
<dbReference type="GeneID" id="7329694"/>
<feature type="transmembrane region" description="Helical" evidence="10">
    <location>
        <begin position="13"/>
        <end position="30"/>
    </location>
</feature>
<evidence type="ECO:0000256" key="7">
    <source>
        <dbReference type="ARBA" id="ARBA00022989"/>
    </source>
</evidence>
<dbReference type="HOGENOM" id="CLU_005126_9_3_5"/>
<dbReference type="PhylomeDB" id="A0A0H3CDT7"/>
<dbReference type="Pfam" id="PF02254">
    <property type="entry name" value="TrkA_N"/>
    <property type="match status" value="1"/>
</dbReference>
<feature type="domain" description="RCK N-terminal" evidence="11">
    <location>
        <begin position="424"/>
        <end position="541"/>
    </location>
</feature>
<keyword evidence="2" id="KW-0813">Transport</keyword>
<feature type="transmembrane region" description="Helical" evidence="10">
    <location>
        <begin position="37"/>
        <end position="59"/>
    </location>
</feature>
<evidence type="ECO:0000313" key="12">
    <source>
        <dbReference type="EMBL" id="ACL97076.1"/>
    </source>
</evidence>
<feature type="transmembrane region" description="Helical" evidence="10">
    <location>
        <begin position="339"/>
        <end position="358"/>
    </location>
</feature>
<feature type="transmembrane region" description="Helical" evidence="10">
    <location>
        <begin position="129"/>
        <end position="151"/>
    </location>
</feature>
<evidence type="ECO:0000259" key="11">
    <source>
        <dbReference type="PROSITE" id="PS51201"/>
    </source>
</evidence>
<feature type="transmembrane region" description="Helical" evidence="10">
    <location>
        <begin position="311"/>
        <end position="333"/>
    </location>
</feature>
<dbReference type="PROSITE" id="PS51201">
    <property type="entry name" value="RCK_N"/>
    <property type="match status" value="1"/>
</dbReference>
<dbReference type="GO" id="GO:0006813">
    <property type="term" value="P:potassium ion transport"/>
    <property type="evidence" value="ECO:0007669"/>
    <property type="project" value="UniProtKB-KW"/>
</dbReference>
<dbReference type="EMBL" id="CP001340">
    <property type="protein sequence ID" value="ACL97076.1"/>
    <property type="molecule type" value="Genomic_DNA"/>
</dbReference>
<dbReference type="GO" id="GO:0012505">
    <property type="term" value="C:endomembrane system"/>
    <property type="evidence" value="ECO:0007669"/>
    <property type="project" value="UniProtKB-SubCell"/>
</dbReference>
<dbReference type="RefSeq" id="WP_010921325.1">
    <property type="nucleotide sequence ID" value="NC_011916.1"/>
</dbReference>
<keyword evidence="3" id="KW-0050">Antiport</keyword>
<evidence type="ECO:0000256" key="1">
    <source>
        <dbReference type="ARBA" id="ARBA00004127"/>
    </source>
</evidence>
<keyword evidence="8" id="KW-0406">Ion transport</keyword>
<dbReference type="GO" id="GO:1902600">
    <property type="term" value="P:proton transmembrane transport"/>
    <property type="evidence" value="ECO:0007669"/>
    <property type="project" value="InterPro"/>
</dbReference>
<feature type="transmembrane region" description="Helical" evidence="10">
    <location>
        <begin position="71"/>
        <end position="90"/>
    </location>
</feature>
<gene>
    <name evidence="12" type="ordered locus">CCNA_03611</name>
</gene>
<name>A0A0H3CDT7_CAUVN</name>
<dbReference type="SUPFAM" id="SSF51735">
    <property type="entry name" value="NAD(P)-binding Rossmann-fold domains"/>
    <property type="match status" value="1"/>
</dbReference>
<keyword evidence="7 10" id="KW-1133">Transmembrane helix</keyword>